<protein>
    <submittedName>
        <fullName evidence="1">Uncharacterized protein</fullName>
    </submittedName>
</protein>
<accession>A0A7C3V809</accession>
<gene>
    <name evidence="1" type="ORF">ENW96_08750</name>
</gene>
<proteinExistence type="predicted"/>
<evidence type="ECO:0000313" key="1">
    <source>
        <dbReference type="EMBL" id="HGF34459.1"/>
    </source>
</evidence>
<reference evidence="1" key="1">
    <citation type="journal article" date="2020" name="mSystems">
        <title>Genome- and Community-Level Interaction Insights into Carbon Utilization and Element Cycling Functions of Hydrothermarchaeota in Hydrothermal Sediment.</title>
        <authorList>
            <person name="Zhou Z."/>
            <person name="Liu Y."/>
            <person name="Xu W."/>
            <person name="Pan J."/>
            <person name="Luo Z.H."/>
            <person name="Li M."/>
        </authorList>
    </citation>
    <scope>NUCLEOTIDE SEQUENCE [LARGE SCALE GENOMIC DNA]</scope>
    <source>
        <strain evidence="1">SpSt-897</strain>
    </source>
</reference>
<comment type="caution">
    <text evidence="1">The sequence shown here is derived from an EMBL/GenBank/DDBJ whole genome shotgun (WGS) entry which is preliminary data.</text>
</comment>
<dbReference type="EMBL" id="DTMF01000212">
    <property type="protein sequence ID" value="HGF34459.1"/>
    <property type="molecule type" value="Genomic_DNA"/>
</dbReference>
<organism evidence="1">
    <name type="scientific">Desulfobacca acetoxidans</name>
    <dbReference type="NCBI Taxonomy" id="60893"/>
    <lineage>
        <taxon>Bacteria</taxon>
        <taxon>Pseudomonadati</taxon>
        <taxon>Thermodesulfobacteriota</taxon>
        <taxon>Desulfobaccia</taxon>
        <taxon>Desulfobaccales</taxon>
        <taxon>Desulfobaccaceae</taxon>
        <taxon>Desulfobacca</taxon>
    </lineage>
</organism>
<dbReference type="AlphaFoldDB" id="A0A7C3V809"/>
<name>A0A7C3V809_9BACT</name>
<sequence>MDLYIPNEELQKVSQALTEEKVKFEVTKEVFSLLVEEKKVGEYTKVKADIVETDVPVIFDQGPGITLRAFRLPSGRKFIITDADGNFVRLAEPPPGWER</sequence>